<keyword evidence="1" id="KW-1133">Transmembrane helix</keyword>
<keyword evidence="3" id="KW-1185">Reference proteome</keyword>
<organism evidence="2 3">
    <name type="scientific">Paramecium primaurelia</name>
    <dbReference type="NCBI Taxonomy" id="5886"/>
    <lineage>
        <taxon>Eukaryota</taxon>
        <taxon>Sar</taxon>
        <taxon>Alveolata</taxon>
        <taxon>Ciliophora</taxon>
        <taxon>Intramacronucleata</taxon>
        <taxon>Oligohymenophorea</taxon>
        <taxon>Peniculida</taxon>
        <taxon>Parameciidae</taxon>
        <taxon>Paramecium</taxon>
    </lineage>
</organism>
<evidence type="ECO:0000313" key="3">
    <source>
        <dbReference type="Proteomes" id="UP000688137"/>
    </source>
</evidence>
<dbReference type="EMBL" id="CAJJDM010000106">
    <property type="protein sequence ID" value="CAD8097293.1"/>
    <property type="molecule type" value="Genomic_DNA"/>
</dbReference>
<evidence type="ECO:0000313" key="2">
    <source>
        <dbReference type="EMBL" id="CAD8097293.1"/>
    </source>
</evidence>
<reference evidence="2" key="1">
    <citation type="submission" date="2021-01" db="EMBL/GenBank/DDBJ databases">
        <authorList>
            <consortium name="Genoscope - CEA"/>
            <person name="William W."/>
        </authorList>
    </citation>
    <scope>NUCLEOTIDE SEQUENCE</scope>
</reference>
<keyword evidence="1" id="KW-0472">Membrane</keyword>
<evidence type="ECO:0000256" key="1">
    <source>
        <dbReference type="SAM" id="Phobius"/>
    </source>
</evidence>
<feature type="transmembrane region" description="Helical" evidence="1">
    <location>
        <begin position="20"/>
        <end position="41"/>
    </location>
</feature>
<gene>
    <name evidence="2" type="ORF">PPRIM_AZ9-3.1.T1030159</name>
</gene>
<proteinExistence type="predicted"/>
<name>A0A8S1P258_PARPR</name>
<sequence>MFNLKYYFKYVDKSIYKIEVYLINDTICFIIYLLIYIYYAIKKYSNRVQLNDLESFESRFYMRFYDLNDVDQKSLQKFIEQRFVNRTKIIRREEPSRNHQEIKIMKMLQFAEKNYYKINNQQDWNAICTHIFHKE</sequence>
<protein>
    <submittedName>
        <fullName evidence="2">Uncharacterized protein</fullName>
    </submittedName>
</protein>
<keyword evidence="1" id="KW-0812">Transmembrane</keyword>
<dbReference type="AlphaFoldDB" id="A0A8S1P258"/>
<dbReference type="Proteomes" id="UP000688137">
    <property type="component" value="Unassembled WGS sequence"/>
</dbReference>
<comment type="caution">
    <text evidence="2">The sequence shown here is derived from an EMBL/GenBank/DDBJ whole genome shotgun (WGS) entry which is preliminary data.</text>
</comment>
<accession>A0A8S1P258</accession>